<dbReference type="InterPro" id="IPR002477">
    <property type="entry name" value="Peptidoglycan-bd-like"/>
</dbReference>
<dbReference type="STRING" id="1217970.SAMN05444002_3095"/>
<feature type="coiled-coil region" evidence="1">
    <location>
        <begin position="339"/>
        <end position="371"/>
    </location>
</feature>
<proteinExistence type="predicted"/>
<evidence type="ECO:0000259" key="3">
    <source>
        <dbReference type="Pfam" id="PF01471"/>
    </source>
</evidence>
<dbReference type="AlphaFoldDB" id="A0A1N6H5F5"/>
<accession>A0A1N6H5F5</accession>
<feature type="chain" id="PRO_5012387665" evidence="2">
    <location>
        <begin position="19"/>
        <end position="550"/>
    </location>
</feature>
<organism evidence="4 5">
    <name type="scientific">Vannielia litorea</name>
    <dbReference type="NCBI Taxonomy" id="1217970"/>
    <lineage>
        <taxon>Bacteria</taxon>
        <taxon>Pseudomonadati</taxon>
        <taxon>Pseudomonadota</taxon>
        <taxon>Alphaproteobacteria</taxon>
        <taxon>Rhodobacterales</taxon>
        <taxon>Paracoccaceae</taxon>
        <taxon>Vannielia</taxon>
    </lineage>
</organism>
<reference evidence="5" key="1">
    <citation type="submission" date="2016-11" db="EMBL/GenBank/DDBJ databases">
        <authorList>
            <person name="Varghese N."/>
            <person name="Submissions S."/>
        </authorList>
    </citation>
    <scope>NUCLEOTIDE SEQUENCE [LARGE SCALE GENOMIC DNA]</scope>
    <source>
        <strain evidence="5">DSM 29440</strain>
    </source>
</reference>
<evidence type="ECO:0000256" key="2">
    <source>
        <dbReference type="SAM" id="SignalP"/>
    </source>
</evidence>
<dbReference type="EMBL" id="FSRL01000001">
    <property type="protein sequence ID" value="SIO15014.1"/>
    <property type="molecule type" value="Genomic_DNA"/>
</dbReference>
<feature type="signal peptide" evidence="2">
    <location>
        <begin position="1"/>
        <end position="18"/>
    </location>
</feature>
<keyword evidence="2" id="KW-0732">Signal</keyword>
<dbReference type="RefSeq" id="WP_074257037.1">
    <property type="nucleotide sequence ID" value="NZ_FSRL01000001.1"/>
</dbReference>
<feature type="domain" description="Peptidoglycan binding-like" evidence="3">
    <location>
        <begin position="290"/>
        <end position="345"/>
    </location>
</feature>
<keyword evidence="1" id="KW-0175">Coiled coil</keyword>
<dbReference type="Gene3D" id="1.10.101.10">
    <property type="entry name" value="PGBD-like superfamily/PGBD"/>
    <property type="match status" value="2"/>
</dbReference>
<dbReference type="Proteomes" id="UP000184932">
    <property type="component" value="Unassembled WGS sequence"/>
</dbReference>
<feature type="domain" description="Peptidoglycan binding-like" evidence="3">
    <location>
        <begin position="488"/>
        <end position="538"/>
    </location>
</feature>
<dbReference type="InterPro" id="IPR036365">
    <property type="entry name" value="PGBD-like_sf"/>
</dbReference>
<dbReference type="Pfam" id="PF01471">
    <property type="entry name" value="PG_binding_1"/>
    <property type="match status" value="2"/>
</dbReference>
<sequence>MKRAILLVLALTAPPALADRALILGQPEGGRGIFGASPPDLAAAYEDAGFTVIGGSPATAQLMREGLARFLQGIEGERRLVIHLSGPIVHAGSDSWLLADDAERPNLASVAGQGLALSTVLEIAAAVPGQSVVLIGASAAPDQLGPGLAAGLGLLDVPQGVTVIRGRSAQVGAFAVGPLLEQGRSLAALVEGTEAVTGEGYLSDATIWRPEGETSEAPATDDAPVADAADVERAVWESAVDADSKEAYLGYLARYPLGQFAAQARKAIAEIEAEPYRAERKAEEALELSRDERRQIQRNLTVLDYRPRGIDGIFGPGTRGAIKAFQEKNGFPPSTYLTRQQITRLAEQAERRTAELEAEAERRRLEAERQDRAYWEVTGAAGDEAGLRVYLKKYPDGIYSQIAQEQLSIIEEDKRRQAAAQDRAAWDVAVQGNTVASYRAYLVAYPQGAFAEEARAQIDRLTEEASPDRQEAEAREEALGLPQFTRVLVERRLAQLGLEPGPTDGEFDQQTRRAIRRFQRDRELEVTGYLDEATVSRMLADAGVSIIRRP</sequence>
<dbReference type="InterPro" id="IPR036366">
    <property type="entry name" value="PGBDSf"/>
</dbReference>
<evidence type="ECO:0000313" key="5">
    <source>
        <dbReference type="Proteomes" id="UP000184932"/>
    </source>
</evidence>
<protein>
    <submittedName>
        <fullName evidence="4">Putative peptidoglycan binding domain-containing protein</fullName>
    </submittedName>
</protein>
<gene>
    <name evidence="4" type="ORF">SAMN05444002_3095</name>
</gene>
<dbReference type="OrthoDB" id="8092964at2"/>
<evidence type="ECO:0000256" key="1">
    <source>
        <dbReference type="SAM" id="Coils"/>
    </source>
</evidence>
<keyword evidence="5" id="KW-1185">Reference proteome</keyword>
<evidence type="ECO:0000313" key="4">
    <source>
        <dbReference type="EMBL" id="SIO15014.1"/>
    </source>
</evidence>
<name>A0A1N6H5F5_9RHOB</name>
<dbReference type="SUPFAM" id="SSF47090">
    <property type="entry name" value="PGBD-like"/>
    <property type="match status" value="2"/>
</dbReference>